<organism evidence="2 3">
    <name type="scientific">Candidatus Regiella insecticola</name>
    <dbReference type="NCBI Taxonomy" id="138073"/>
    <lineage>
        <taxon>Bacteria</taxon>
        <taxon>Pseudomonadati</taxon>
        <taxon>Pseudomonadota</taxon>
        <taxon>Gammaproteobacteria</taxon>
        <taxon>Enterobacterales</taxon>
        <taxon>Enterobacteriaceae</taxon>
        <taxon>aphid secondary symbionts</taxon>
        <taxon>Candidatus Regiella</taxon>
    </lineage>
</organism>
<dbReference type="InterPro" id="IPR016032">
    <property type="entry name" value="Sig_transdc_resp-reg_C-effctor"/>
</dbReference>
<dbReference type="GO" id="GO:0006355">
    <property type="term" value="P:regulation of DNA-templated transcription"/>
    <property type="evidence" value="ECO:0007669"/>
    <property type="project" value="InterPro"/>
</dbReference>
<accession>A0A6L2ZLK5</accession>
<dbReference type="RefSeq" id="WP_176487084.1">
    <property type="nucleotide sequence ID" value="NZ_BLXO01000001.1"/>
</dbReference>
<evidence type="ECO:0000259" key="1">
    <source>
        <dbReference type="Pfam" id="PF08448"/>
    </source>
</evidence>
<dbReference type="GO" id="GO:0003677">
    <property type="term" value="F:DNA binding"/>
    <property type="evidence" value="ECO:0007669"/>
    <property type="project" value="InterPro"/>
</dbReference>
<dbReference type="InterPro" id="IPR013656">
    <property type="entry name" value="PAS_4"/>
</dbReference>
<evidence type="ECO:0000313" key="3">
    <source>
        <dbReference type="Proteomes" id="UP000504714"/>
    </source>
</evidence>
<sequence length="252" mass="28873">MAEIKQPSPVHGTQCISTQLSRQIISLCDNSSEPWAIKNYESRYLYANAKYIELLNLPTEFNITNKLDSDIPHPSSKSASYFHKYDREVQASEKNVSSLNIYPFGSKEIIQPYICKKAPFYDEKGNCMGIILHTKKLQVFSAIQYLNEASLNAGVDKNIKIQKKKNFFTDKELEVIFFLMQSIKCKVIAEILGLSCRTIENKLQSMYKKANVCCLDDFKAFCIKNSFDKYNKPISKILPHDITTSTLLHPMK</sequence>
<protein>
    <submittedName>
        <fullName evidence="2">Putative transcriptional regulator PAS and GerE domains</fullName>
    </submittedName>
</protein>
<proteinExistence type="predicted"/>
<dbReference type="Proteomes" id="UP000504714">
    <property type="component" value="Unassembled WGS sequence"/>
</dbReference>
<name>A0A6L2ZLK5_9ENTR</name>
<reference evidence="2 3" key="1">
    <citation type="submission" date="2020-06" db="EMBL/GenBank/DDBJ databases">
        <title>The genome sequence of Candidatus Regiella insecticola strain Tut.</title>
        <authorList>
            <person name="Nikoh N."/>
            <person name="Tsuchida T."/>
            <person name="Koga R."/>
            <person name="Oshima K."/>
            <person name="Hattori M."/>
            <person name="Fukatsu T."/>
        </authorList>
    </citation>
    <scope>NUCLEOTIDE SEQUENCE [LARGE SCALE GENOMIC DNA]</scope>
    <source>
        <strain evidence="2 3">Tut</strain>
    </source>
</reference>
<gene>
    <name evidence="2" type="ORF">RINTU1_01870</name>
</gene>
<evidence type="ECO:0000313" key="2">
    <source>
        <dbReference type="EMBL" id="GFN45171.1"/>
    </source>
</evidence>
<dbReference type="EMBL" id="BLXO01000001">
    <property type="protein sequence ID" value="GFN45171.1"/>
    <property type="molecule type" value="Genomic_DNA"/>
</dbReference>
<dbReference type="Gene3D" id="1.10.10.10">
    <property type="entry name" value="Winged helix-like DNA-binding domain superfamily/Winged helix DNA-binding domain"/>
    <property type="match status" value="1"/>
</dbReference>
<dbReference type="InterPro" id="IPR036388">
    <property type="entry name" value="WH-like_DNA-bd_sf"/>
</dbReference>
<dbReference type="SUPFAM" id="SSF46894">
    <property type="entry name" value="C-terminal effector domain of the bipartite response regulators"/>
    <property type="match status" value="1"/>
</dbReference>
<feature type="domain" description="PAS fold-4" evidence="1">
    <location>
        <begin position="29"/>
        <end position="135"/>
    </location>
</feature>
<dbReference type="Pfam" id="PF08448">
    <property type="entry name" value="PAS_4"/>
    <property type="match status" value="1"/>
</dbReference>
<comment type="caution">
    <text evidence="2">The sequence shown here is derived from an EMBL/GenBank/DDBJ whole genome shotgun (WGS) entry which is preliminary data.</text>
</comment>
<dbReference type="AlphaFoldDB" id="A0A6L2ZLK5"/>